<dbReference type="SUPFAM" id="SSF55331">
    <property type="entry name" value="Tautomerase/MIF"/>
    <property type="match status" value="1"/>
</dbReference>
<name>A0A2I1J5W7_9BIFI</name>
<dbReference type="Gene3D" id="3.30.429.10">
    <property type="entry name" value="Macrophage Migration Inhibitory Factor"/>
    <property type="match status" value="1"/>
</dbReference>
<accession>A0A2I1J5W7</accession>
<dbReference type="RefSeq" id="WP_049216797.1">
    <property type="nucleotide sequence ID" value="NZ_CAUUNK010000010.1"/>
</dbReference>
<evidence type="ECO:0008006" key="3">
    <source>
        <dbReference type="Google" id="ProtNLM"/>
    </source>
</evidence>
<reference evidence="1 2" key="1">
    <citation type="submission" date="2017-12" db="EMBL/GenBank/DDBJ databases">
        <title>Phylogenetic diversity of female urinary microbiome.</title>
        <authorList>
            <person name="Thomas-White K."/>
            <person name="Wolfe A.J."/>
        </authorList>
    </citation>
    <scope>NUCLEOTIDE SEQUENCE [LARGE SCALE GENOMIC DNA]</scope>
    <source>
        <strain evidence="1 2">UMB0064</strain>
    </source>
</reference>
<sequence length="116" mass="13007">MPVIHTHVSVETTQSQREELKSIFGKAITAVPGKSETWLMCPFEDNMPIYFGGDDSQPAAYVEVNVLGRNPIARECWESLTEQIMAALNEVLGIAKDHIYIRYTATADWGWNGSNF</sequence>
<dbReference type="InterPro" id="IPR014347">
    <property type="entry name" value="Tautomerase/MIF_sf"/>
</dbReference>
<dbReference type="AlphaFoldDB" id="A0A2I1J5W7"/>
<gene>
    <name evidence="1" type="ORF">CYJ32_05880</name>
</gene>
<dbReference type="Proteomes" id="UP000242263">
    <property type="component" value="Unassembled WGS sequence"/>
</dbReference>
<organism evidence="1 2">
    <name type="scientific">Alloscardovia omnicolens</name>
    <dbReference type="NCBI Taxonomy" id="419015"/>
    <lineage>
        <taxon>Bacteria</taxon>
        <taxon>Bacillati</taxon>
        <taxon>Actinomycetota</taxon>
        <taxon>Actinomycetes</taxon>
        <taxon>Bifidobacteriales</taxon>
        <taxon>Bifidobacteriaceae</taxon>
        <taxon>Alloscardovia</taxon>
    </lineage>
</organism>
<evidence type="ECO:0000313" key="2">
    <source>
        <dbReference type="Proteomes" id="UP000242263"/>
    </source>
</evidence>
<dbReference type="Pfam" id="PF01187">
    <property type="entry name" value="MIF"/>
    <property type="match status" value="1"/>
</dbReference>
<dbReference type="InterPro" id="IPR001398">
    <property type="entry name" value="Macrophage_inhib_fac"/>
</dbReference>
<evidence type="ECO:0000313" key="1">
    <source>
        <dbReference type="EMBL" id="PKZ15023.1"/>
    </source>
</evidence>
<dbReference type="EMBL" id="PKGU01000003">
    <property type="protein sequence ID" value="PKZ15023.1"/>
    <property type="molecule type" value="Genomic_DNA"/>
</dbReference>
<proteinExistence type="predicted"/>
<comment type="caution">
    <text evidence="1">The sequence shown here is derived from an EMBL/GenBank/DDBJ whole genome shotgun (WGS) entry which is preliminary data.</text>
</comment>
<protein>
    <recommendedName>
        <fullName evidence="3">MIF domain</fullName>
    </recommendedName>
</protein>